<dbReference type="EMBL" id="WSUT01000001">
    <property type="protein sequence ID" value="MWC42201.1"/>
    <property type="molecule type" value="Genomic_DNA"/>
</dbReference>
<evidence type="ECO:0000313" key="4">
    <source>
        <dbReference type="EMBL" id="SDF63912.1"/>
    </source>
</evidence>
<dbReference type="Proteomes" id="UP000323502">
    <property type="component" value="Unassembled WGS sequence"/>
</dbReference>
<dbReference type="InterPro" id="IPR010985">
    <property type="entry name" value="Ribbon_hlx_hlx"/>
</dbReference>
<name>A0A1G7MQ89_9SPHN</name>
<dbReference type="Pfam" id="PF08681">
    <property type="entry name" value="TacA1"/>
    <property type="match status" value="1"/>
</dbReference>
<comment type="similarity">
    <text evidence="2">Belongs to the TacA antitoxin family.</text>
</comment>
<reference evidence="4 5" key="1">
    <citation type="submission" date="2016-10" db="EMBL/GenBank/DDBJ databases">
        <authorList>
            <person name="Varghese N."/>
            <person name="Submissions S."/>
        </authorList>
    </citation>
    <scope>NUCLEOTIDE SEQUENCE [LARGE SCALE GENOMIC DNA]</scope>
    <source>
        <strain evidence="4 5">S7-754</strain>
    </source>
</reference>
<evidence type="ECO:0000256" key="1">
    <source>
        <dbReference type="ARBA" id="ARBA00022649"/>
    </source>
</evidence>
<sequence>MLGFQDQVGAIDERSSERMNFRTKPRIKQAIQQAAALSGVDDSVFTMNAAYRSAMATIAAHERTSLQPVDHAGFFAALDTPPEPSDRLRAAFARHRETIISR</sequence>
<dbReference type="OrthoDB" id="7569726at2"/>
<proteinExistence type="inferred from homology"/>
<dbReference type="EMBL" id="FNBI01000004">
    <property type="protein sequence ID" value="SDF63912.1"/>
    <property type="molecule type" value="Genomic_DNA"/>
</dbReference>
<evidence type="ECO:0000313" key="3">
    <source>
        <dbReference type="EMBL" id="MWC42201.1"/>
    </source>
</evidence>
<dbReference type="PANTHER" id="PTHR35401:SF2">
    <property type="entry name" value="ABC-TYPE TRANSPORT SYSTEM"/>
    <property type="match status" value="1"/>
</dbReference>
<dbReference type="SUPFAM" id="SSF47598">
    <property type="entry name" value="Ribbon-helix-helix"/>
    <property type="match status" value="1"/>
</dbReference>
<accession>A0A1G7MQ89</accession>
<dbReference type="PANTHER" id="PTHR35401">
    <property type="entry name" value="COPG FAMILY HELIX-TURN-HELIX PROTEIN-RELATED-RELATED"/>
    <property type="match status" value="1"/>
</dbReference>
<dbReference type="Proteomes" id="UP000436801">
    <property type="component" value="Unassembled WGS sequence"/>
</dbReference>
<reference evidence="3 6" key="2">
    <citation type="submission" date="2019-12" db="EMBL/GenBank/DDBJ databases">
        <authorList>
            <person name="Zheng J."/>
        </authorList>
    </citation>
    <scope>NUCLEOTIDE SEQUENCE [LARGE SCALE GENOMIC DNA]</scope>
    <source>
        <strain evidence="3 6">DSM 27347</strain>
    </source>
</reference>
<evidence type="ECO:0000313" key="5">
    <source>
        <dbReference type="Proteomes" id="UP000323502"/>
    </source>
</evidence>
<organism evidence="4 5">
    <name type="scientific">Sphingomonas carotinifaciens</name>
    <dbReference type="NCBI Taxonomy" id="1166323"/>
    <lineage>
        <taxon>Bacteria</taxon>
        <taxon>Pseudomonadati</taxon>
        <taxon>Pseudomonadota</taxon>
        <taxon>Alphaproteobacteria</taxon>
        <taxon>Sphingomonadales</taxon>
        <taxon>Sphingomonadaceae</taxon>
        <taxon>Sphingomonas</taxon>
    </lineage>
</organism>
<dbReference type="GO" id="GO:0006355">
    <property type="term" value="P:regulation of DNA-templated transcription"/>
    <property type="evidence" value="ECO:0007669"/>
    <property type="project" value="InterPro"/>
</dbReference>
<protein>
    <submittedName>
        <fullName evidence="3">DUF1778 domain-containing protein</fullName>
    </submittedName>
</protein>
<evidence type="ECO:0000256" key="2">
    <source>
        <dbReference type="ARBA" id="ARBA00049988"/>
    </source>
</evidence>
<dbReference type="InterPro" id="IPR014795">
    <property type="entry name" value="TacA_1-like"/>
</dbReference>
<evidence type="ECO:0000313" key="6">
    <source>
        <dbReference type="Proteomes" id="UP000436801"/>
    </source>
</evidence>
<dbReference type="AlphaFoldDB" id="A0A1G7MQ89"/>
<keyword evidence="1" id="KW-1277">Toxin-antitoxin system</keyword>
<dbReference type="Gene3D" id="1.20.5.780">
    <property type="entry name" value="Single helix bin"/>
    <property type="match status" value="1"/>
</dbReference>
<dbReference type="RefSeq" id="WP_149682603.1">
    <property type="nucleotide sequence ID" value="NZ_FNBI01000004.1"/>
</dbReference>
<keyword evidence="5" id="KW-1185">Reference proteome</keyword>
<gene>
    <name evidence="3" type="ORF">GQR91_00815</name>
    <name evidence="4" type="ORF">SAMN05216557_104284</name>
</gene>